<dbReference type="AlphaFoldDB" id="A0A1F6C1G5"/>
<protein>
    <submittedName>
        <fullName evidence="1">Uncharacterized protein</fullName>
    </submittedName>
</protein>
<reference evidence="1 2" key="1">
    <citation type="journal article" date="2016" name="Nat. Commun.">
        <title>Thousands of microbial genomes shed light on interconnected biogeochemical processes in an aquifer system.</title>
        <authorList>
            <person name="Anantharaman K."/>
            <person name="Brown C.T."/>
            <person name="Hug L.A."/>
            <person name="Sharon I."/>
            <person name="Castelle C.J."/>
            <person name="Probst A.J."/>
            <person name="Thomas B.C."/>
            <person name="Singh A."/>
            <person name="Wilkins M.J."/>
            <person name="Karaoz U."/>
            <person name="Brodie E.L."/>
            <person name="Williams K.H."/>
            <person name="Hubbard S.S."/>
            <person name="Banfield J.F."/>
        </authorList>
    </citation>
    <scope>NUCLEOTIDE SEQUENCE [LARGE SCALE GENOMIC DNA]</scope>
</reference>
<proteinExistence type="predicted"/>
<sequence>MNPDIKKFIDFFHDAVIKIRNQKAVFVRGKDGNLVKSVLGVFSRSQLEMLAIWFLAKKDKLSPTVGAMLSKVVLEELQRKIKEPGFWSELDTIYEKYYSAGTQTAFTNDELDTLKEKLKM</sequence>
<comment type="caution">
    <text evidence="1">The sequence shown here is derived from an EMBL/GenBank/DDBJ whole genome shotgun (WGS) entry which is preliminary data.</text>
</comment>
<dbReference type="Proteomes" id="UP000178249">
    <property type="component" value="Unassembled WGS sequence"/>
</dbReference>
<evidence type="ECO:0000313" key="2">
    <source>
        <dbReference type="Proteomes" id="UP000178249"/>
    </source>
</evidence>
<evidence type="ECO:0000313" key="1">
    <source>
        <dbReference type="EMBL" id="OGG43044.1"/>
    </source>
</evidence>
<name>A0A1F6C1G5_9BACT</name>
<dbReference type="EMBL" id="MFKP01000057">
    <property type="protein sequence ID" value="OGG43044.1"/>
    <property type="molecule type" value="Genomic_DNA"/>
</dbReference>
<gene>
    <name evidence="1" type="ORF">A2841_02725</name>
</gene>
<organism evidence="1 2">
    <name type="scientific">Candidatus Kaiserbacteria bacterium RIFCSPHIGHO2_01_FULL_48_10</name>
    <dbReference type="NCBI Taxonomy" id="1798476"/>
    <lineage>
        <taxon>Bacteria</taxon>
        <taxon>Candidatus Kaiseribacteriota</taxon>
    </lineage>
</organism>
<accession>A0A1F6C1G5</accession>